<evidence type="ECO:0000313" key="3">
    <source>
        <dbReference type="Proteomes" id="UP000275267"/>
    </source>
</evidence>
<evidence type="ECO:0008006" key="4">
    <source>
        <dbReference type="Google" id="ProtNLM"/>
    </source>
</evidence>
<dbReference type="PANTHER" id="PTHR11802">
    <property type="entry name" value="SERINE PROTEASE FAMILY S10 SERINE CARBOXYPEPTIDASE"/>
    <property type="match status" value="1"/>
</dbReference>
<reference evidence="3" key="1">
    <citation type="journal article" date="2019" name="Nat. Commun.">
        <title>The genome of broomcorn millet.</title>
        <authorList>
            <person name="Zou C."/>
            <person name="Miki D."/>
            <person name="Li D."/>
            <person name="Tang Q."/>
            <person name="Xiao L."/>
            <person name="Rajput S."/>
            <person name="Deng P."/>
            <person name="Jia W."/>
            <person name="Huang R."/>
            <person name="Zhang M."/>
            <person name="Sun Y."/>
            <person name="Hu J."/>
            <person name="Fu X."/>
            <person name="Schnable P.S."/>
            <person name="Li F."/>
            <person name="Zhang H."/>
            <person name="Feng B."/>
            <person name="Zhu X."/>
            <person name="Liu R."/>
            <person name="Schnable J.C."/>
            <person name="Zhu J.-K."/>
            <person name="Zhang H."/>
        </authorList>
    </citation>
    <scope>NUCLEOTIDE SEQUENCE [LARGE SCALE GENOMIC DNA]</scope>
</reference>
<dbReference type="GO" id="GO:0019748">
    <property type="term" value="P:secondary metabolic process"/>
    <property type="evidence" value="ECO:0007669"/>
    <property type="project" value="TreeGrafter"/>
</dbReference>
<protein>
    <recommendedName>
        <fullName evidence="4">Serine carboxypeptidase-like 18</fullName>
    </recommendedName>
</protein>
<dbReference type="PRINTS" id="PR00724">
    <property type="entry name" value="CRBOXYPTASEC"/>
</dbReference>
<dbReference type="Pfam" id="PF00450">
    <property type="entry name" value="Peptidase_S10"/>
    <property type="match status" value="2"/>
</dbReference>
<dbReference type="Gene3D" id="3.40.50.1820">
    <property type="entry name" value="alpha/beta hydrolase"/>
    <property type="match status" value="1"/>
</dbReference>
<dbReference type="GO" id="GO:0016747">
    <property type="term" value="F:acyltransferase activity, transferring groups other than amino-acyl groups"/>
    <property type="evidence" value="ECO:0007669"/>
    <property type="project" value="TreeGrafter"/>
</dbReference>
<dbReference type="OrthoDB" id="443318at2759"/>
<dbReference type="InterPro" id="IPR029058">
    <property type="entry name" value="AB_hydrolase_fold"/>
</dbReference>
<sequence length="422" mass="47060">MKEGMPVLKPCVVVHRRRRPSAGLLPRLFAAACLLLAPLSRAATVVTRLPGFDGALPFRLETGYVGVDDATGAELFYYFVESERSPRADPLFLWHSGGPRCSERPRVPDRACQVASILFVDSPVGTGFSYARDPRGYDVGDISASLQILTFLRKFDELNKLSWFDDHPWYLSNPFYLGGDSYAGKVTPLIAQHVSEGAISSGYIVGNPATGDKIDENSRIPYCHSFGIVSDQLYEAAVIYCDGDYVNPTNKLCSDVVQTINDLKSEVDKQGILDPVCPVASPKPRRDALRRKSLAEEHYPLMSGPPDEPPFGCLAYRYYLSYFWANDNATRASLGIKEGTVTEWIRCKISGELPYTSDLPSSIEYHLNLTTRGYRALIYRFTITYANNLTFATIKGGRHIASENRPKECFAIVKRWLNNEPL</sequence>
<evidence type="ECO:0000256" key="1">
    <source>
        <dbReference type="ARBA" id="ARBA00009431"/>
    </source>
</evidence>
<name>A0A3L6S9W6_PANMI</name>
<dbReference type="SUPFAM" id="SSF53474">
    <property type="entry name" value="alpha/beta-Hydrolases"/>
    <property type="match status" value="1"/>
</dbReference>
<accession>A0A3L6S9W6</accession>
<dbReference type="EMBL" id="PQIB02000005">
    <property type="protein sequence ID" value="RLN17815.1"/>
    <property type="molecule type" value="Genomic_DNA"/>
</dbReference>
<organism evidence="2 3">
    <name type="scientific">Panicum miliaceum</name>
    <name type="common">Proso millet</name>
    <name type="synonym">Broomcorn millet</name>
    <dbReference type="NCBI Taxonomy" id="4540"/>
    <lineage>
        <taxon>Eukaryota</taxon>
        <taxon>Viridiplantae</taxon>
        <taxon>Streptophyta</taxon>
        <taxon>Embryophyta</taxon>
        <taxon>Tracheophyta</taxon>
        <taxon>Spermatophyta</taxon>
        <taxon>Magnoliopsida</taxon>
        <taxon>Liliopsida</taxon>
        <taxon>Poales</taxon>
        <taxon>Poaceae</taxon>
        <taxon>PACMAD clade</taxon>
        <taxon>Panicoideae</taxon>
        <taxon>Panicodae</taxon>
        <taxon>Paniceae</taxon>
        <taxon>Panicinae</taxon>
        <taxon>Panicum</taxon>
        <taxon>Panicum sect. Panicum</taxon>
    </lineage>
</organism>
<dbReference type="GO" id="GO:0006508">
    <property type="term" value="P:proteolysis"/>
    <property type="evidence" value="ECO:0007669"/>
    <property type="project" value="InterPro"/>
</dbReference>
<dbReference type="AlphaFoldDB" id="A0A3L6S9W6"/>
<gene>
    <name evidence="2" type="ORF">C2845_PM02G04090</name>
</gene>
<comment type="caution">
    <text evidence="2">The sequence shown here is derived from an EMBL/GenBank/DDBJ whole genome shotgun (WGS) entry which is preliminary data.</text>
</comment>
<proteinExistence type="inferred from homology"/>
<dbReference type="Gene3D" id="3.40.50.12670">
    <property type="match status" value="1"/>
</dbReference>
<dbReference type="Proteomes" id="UP000275267">
    <property type="component" value="Unassembled WGS sequence"/>
</dbReference>
<comment type="similarity">
    <text evidence="1">Belongs to the peptidase S10 family.</text>
</comment>
<dbReference type="InterPro" id="IPR001563">
    <property type="entry name" value="Peptidase_S10"/>
</dbReference>
<evidence type="ECO:0000313" key="2">
    <source>
        <dbReference type="EMBL" id="RLN17815.1"/>
    </source>
</evidence>
<dbReference type="GO" id="GO:0004185">
    <property type="term" value="F:serine-type carboxypeptidase activity"/>
    <property type="evidence" value="ECO:0007669"/>
    <property type="project" value="InterPro"/>
</dbReference>
<keyword evidence="3" id="KW-1185">Reference proteome</keyword>
<dbReference type="PANTHER" id="PTHR11802:SF461">
    <property type="entry name" value="OS02G0687900 PROTEIN"/>
    <property type="match status" value="1"/>
</dbReference>